<accession>A0A351U0U2</accession>
<feature type="domain" description="NAD-dependent epimerase/dehydratase" evidence="1">
    <location>
        <begin position="8"/>
        <end position="225"/>
    </location>
</feature>
<dbReference type="Pfam" id="PF01370">
    <property type="entry name" value="Epimerase"/>
    <property type="match status" value="1"/>
</dbReference>
<dbReference type="STRING" id="909663.GCA_000512235_02766"/>
<evidence type="ECO:0000259" key="1">
    <source>
        <dbReference type="Pfam" id="PF01370"/>
    </source>
</evidence>
<dbReference type="PANTHER" id="PTHR48079">
    <property type="entry name" value="PROTEIN YEEZ"/>
    <property type="match status" value="1"/>
</dbReference>
<name>A0A351U0U2_9BACT</name>
<dbReference type="Proteomes" id="UP000777265">
    <property type="component" value="Unassembled WGS sequence"/>
</dbReference>
<dbReference type="InterPro" id="IPR036291">
    <property type="entry name" value="NAD(P)-bd_dom_sf"/>
</dbReference>
<reference evidence="2" key="1">
    <citation type="journal article" date="2020" name="Biotechnol. Biofuels">
        <title>New insights from the biogas microbiome by comprehensive genome-resolved metagenomics of nearly 1600 species originating from multiple anaerobic digesters.</title>
        <authorList>
            <person name="Campanaro S."/>
            <person name="Treu L."/>
            <person name="Rodriguez-R L.M."/>
            <person name="Kovalovszki A."/>
            <person name="Ziels R.M."/>
            <person name="Maus I."/>
            <person name="Zhu X."/>
            <person name="Kougias P.G."/>
            <person name="Basile A."/>
            <person name="Luo G."/>
            <person name="Schluter A."/>
            <person name="Konstantinidis K.T."/>
            <person name="Angelidaki I."/>
        </authorList>
    </citation>
    <scope>NUCLEOTIDE SEQUENCE</scope>
    <source>
        <strain evidence="2">AS06rmzACSIP_7</strain>
    </source>
</reference>
<dbReference type="Gene3D" id="3.40.50.720">
    <property type="entry name" value="NAD(P)-binding Rossmann-like Domain"/>
    <property type="match status" value="1"/>
</dbReference>
<dbReference type="SUPFAM" id="SSF51735">
    <property type="entry name" value="NAD(P)-binding Rossmann-fold domains"/>
    <property type="match status" value="1"/>
</dbReference>
<evidence type="ECO:0000313" key="2">
    <source>
        <dbReference type="EMBL" id="NLW35008.1"/>
    </source>
</evidence>
<dbReference type="PANTHER" id="PTHR48079:SF6">
    <property type="entry name" value="NAD(P)-BINDING DOMAIN-CONTAINING PROTEIN-RELATED"/>
    <property type="match status" value="1"/>
</dbReference>
<dbReference type="AlphaFoldDB" id="A0A351U0U2"/>
<dbReference type="EMBL" id="JAAYEE010000099">
    <property type="protein sequence ID" value="NLW35008.1"/>
    <property type="molecule type" value="Genomic_DNA"/>
</dbReference>
<comment type="caution">
    <text evidence="2">The sequence shown here is derived from an EMBL/GenBank/DDBJ whole genome shotgun (WGS) entry which is preliminary data.</text>
</comment>
<protein>
    <submittedName>
        <fullName evidence="2">NAD(P)-dependent oxidoreductase</fullName>
    </submittedName>
</protein>
<dbReference type="InterPro" id="IPR001509">
    <property type="entry name" value="Epimerase_deHydtase"/>
</dbReference>
<proteinExistence type="predicted"/>
<evidence type="ECO:0000313" key="3">
    <source>
        <dbReference type="Proteomes" id="UP000777265"/>
    </source>
</evidence>
<gene>
    <name evidence="2" type="ORF">GXY80_05930</name>
</gene>
<dbReference type="InterPro" id="IPR051783">
    <property type="entry name" value="NAD(P)-dependent_oxidoreduct"/>
</dbReference>
<sequence>MDTERETVLITGVTGFIGSHVVNEVLKNDGFQVVAPVRNAKAYKNVEVLQRQGVALIEGNFFDPRLIEAIFDRYPVNNIIHIAALRGIGIGSAQECMEVNLRGTERLLEGALSHGVKKFIFCSSVGVLGTIPTELPGGVHSRVNGDNAYHKSKILAEEKVCSFIDKGLNAFIVRPAITYGEGDMGFPAVLVKLIRKRALLLSSKNIQVHLLSVSKLAEIFLKILTCESLKEKTFIAADKSPIGLRELTNLVYAYYHGKPYPRIMTIPQAVCSAMLLSFRLLGNEKWYARMQLLSQDWYYSVDEIQSALHISLANTKEDFPKFLSGVN</sequence>
<dbReference type="GO" id="GO:0005737">
    <property type="term" value="C:cytoplasm"/>
    <property type="evidence" value="ECO:0007669"/>
    <property type="project" value="TreeGrafter"/>
</dbReference>
<dbReference type="GO" id="GO:0004029">
    <property type="term" value="F:aldehyde dehydrogenase (NAD+) activity"/>
    <property type="evidence" value="ECO:0007669"/>
    <property type="project" value="TreeGrafter"/>
</dbReference>
<reference evidence="2" key="2">
    <citation type="submission" date="2020-01" db="EMBL/GenBank/DDBJ databases">
        <authorList>
            <person name="Campanaro S."/>
        </authorList>
    </citation>
    <scope>NUCLEOTIDE SEQUENCE</scope>
    <source>
        <strain evidence="2">AS06rmzACSIP_7</strain>
    </source>
</reference>
<organism evidence="2 3">
    <name type="scientific">Syntrophorhabdus aromaticivorans</name>
    <dbReference type="NCBI Taxonomy" id="328301"/>
    <lineage>
        <taxon>Bacteria</taxon>
        <taxon>Pseudomonadati</taxon>
        <taxon>Thermodesulfobacteriota</taxon>
        <taxon>Syntrophorhabdia</taxon>
        <taxon>Syntrophorhabdales</taxon>
        <taxon>Syntrophorhabdaceae</taxon>
        <taxon>Syntrophorhabdus</taxon>
    </lineage>
</organism>